<dbReference type="Gene3D" id="3.30.710.10">
    <property type="entry name" value="Potassium Channel Kv1.1, Chain A"/>
    <property type="match status" value="1"/>
</dbReference>
<evidence type="ECO:0000259" key="1">
    <source>
        <dbReference type="PROSITE" id="PS50097"/>
    </source>
</evidence>
<dbReference type="EMBL" id="ML977162">
    <property type="protein sequence ID" value="KAF1985487.1"/>
    <property type="molecule type" value="Genomic_DNA"/>
</dbReference>
<dbReference type="AlphaFoldDB" id="A0A6G1GXG8"/>
<sequence length="249" mass="29092">MHLGLRSHFRCNRYTDLRLVAGEKTYNVHRIVLCSQAKWFERLCFRHKDLDKISINMNPKTKDEEKMIATMVHYFYNSDYKDTAGVVGLVGASKNEPFPEELGYWNQRIFNLRIWGVGHQFDIPDLRELAIEKFCTVKGVTKYGLYKEEGSDETKVLVEVDRYFKDACEMVYGMGSMCPFAFKRGLINDFAREFNELRADTSKLMSVTENRVNGFECYRKFASDNPEFRHDLSLLVIKGEVHIDYNTVV</sequence>
<protein>
    <recommendedName>
        <fullName evidence="1">BTB domain-containing protein</fullName>
    </recommendedName>
</protein>
<evidence type="ECO:0000313" key="3">
    <source>
        <dbReference type="Proteomes" id="UP000800041"/>
    </source>
</evidence>
<gene>
    <name evidence="2" type="ORF">K402DRAFT_394824</name>
</gene>
<dbReference type="InterPro" id="IPR011333">
    <property type="entry name" value="SKP1/BTB/POZ_sf"/>
</dbReference>
<dbReference type="Proteomes" id="UP000800041">
    <property type="component" value="Unassembled WGS sequence"/>
</dbReference>
<dbReference type="InterPro" id="IPR000210">
    <property type="entry name" value="BTB/POZ_dom"/>
</dbReference>
<dbReference type="SUPFAM" id="SSF54695">
    <property type="entry name" value="POZ domain"/>
    <property type="match status" value="1"/>
</dbReference>
<proteinExistence type="predicted"/>
<keyword evidence="3" id="KW-1185">Reference proteome</keyword>
<organism evidence="2 3">
    <name type="scientific">Aulographum hederae CBS 113979</name>
    <dbReference type="NCBI Taxonomy" id="1176131"/>
    <lineage>
        <taxon>Eukaryota</taxon>
        <taxon>Fungi</taxon>
        <taxon>Dikarya</taxon>
        <taxon>Ascomycota</taxon>
        <taxon>Pezizomycotina</taxon>
        <taxon>Dothideomycetes</taxon>
        <taxon>Pleosporomycetidae</taxon>
        <taxon>Aulographales</taxon>
        <taxon>Aulographaceae</taxon>
    </lineage>
</organism>
<dbReference type="PROSITE" id="PS50097">
    <property type="entry name" value="BTB"/>
    <property type="match status" value="1"/>
</dbReference>
<dbReference type="Pfam" id="PF00651">
    <property type="entry name" value="BTB"/>
    <property type="match status" value="1"/>
</dbReference>
<name>A0A6G1GXG8_9PEZI</name>
<evidence type="ECO:0000313" key="2">
    <source>
        <dbReference type="EMBL" id="KAF1985487.1"/>
    </source>
</evidence>
<feature type="domain" description="BTB" evidence="1">
    <location>
        <begin position="15"/>
        <end position="84"/>
    </location>
</feature>
<accession>A0A6G1GXG8</accession>
<dbReference type="CDD" id="cd18186">
    <property type="entry name" value="BTB_POZ_ZBTB_KLHL-like"/>
    <property type="match status" value="1"/>
</dbReference>
<dbReference type="OrthoDB" id="6359816at2759"/>
<reference evidence="2" key="1">
    <citation type="journal article" date="2020" name="Stud. Mycol.">
        <title>101 Dothideomycetes genomes: a test case for predicting lifestyles and emergence of pathogens.</title>
        <authorList>
            <person name="Haridas S."/>
            <person name="Albert R."/>
            <person name="Binder M."/>
            <person name="Bloem J."/>
            <person name="Labutti K."/>
            <person name="Salamov A."/>
            <person name="Andreopoulos B."/>
            <person name="Baker S."/>
            <person name="Barry K."/>
            <person name="Bills G."/>
            <person name="Bluhm B."/>
            <person name="Cannon C."/>
            <person name="Castanera R."/>
            <person name="Culley D."/>
            <person name="Daum C."/>
            <person name="Ezra D."/>
            <person name="Gonzalez J."/>
            <person name="Henrissat B."/>
            <person name="Kuo A."/>
            <person name="Liang C."/>
            <person name="Lipzen A."/>
            <person name="Lutzoni F."/>
            <person name="Magnuson J."/>
            <person name="Mondo S."/>
            <person name="Nolan M."/>
            <person name="Ohm R."/>
            <person name="Pangilinan J."/>
            <person name="Park H.-J."/>
            <person name="Ramirez L."/>
            <person name="Alfaro M."/>
            <person name="Sun H."/>
            <person name="Tritt A."/>
            <person name="Yoshinaga Y."/>
            <person name="Zwiers L.-H."/>
            <person name="Turgeon B."/>
            <person name="Goodwin S."/>
            <person name="Spatafora J."/>
            <person name="Crous P."/>
            <person name="Grigoriev I."/>
        </authorList>
    </citation>
    <scope>NUCLEOTIDE SEQUENCE</scope>
    <source>
        <strain evidence="2">CBS 113979</strain>
    </source>
</reference>